<keyword evidence="3" id="KW-1185">Reference proteome</keyword>
<evidence type="ECO:0000256" key="1">
    <source>
        <dbReference type="SAM" id="Phobius"/>
    </source>
</evidence>
<dbReference type="Proteomes" id="UP000271098">
    <property type="component" value="Unassembled WGS sequence"/>
</dbReference>
<evidence type="ECO:0000313" key="3">
    <source>
        <dbReference type="Proteomes" id="UP000271098"/>
    </source>
</evidence>
<sequence>MDEKKRLSRSQKSVDSIVRCMQDHSPQNITRAARKIATPTFLSVFAPIVDGQVCYSFLIFFFSVLFAPIKNALLMLMWVGAFDNLMAELN</sequence>
<feature type="transmembrane region" description="Helical" evidence="1">
    <location>
        <begin position="57"/>
        <end position="81"/>
    </location>
</feature>
<protein>
    <submittedName>
        <fullName evidence="4">G_PROTEIN_RECEP_F1_2 domain-containing protein</fullName>
    </submittedName>
</protein>
<keyword evidence="1" id="KW-0812">Transmembrane</keyword>
<evidence type="ECO:0000313" key="2">
    <source>
        <dbReference type="EMBL" id="VDN49682.1"/>
    </source>
</evidence>
<reference evidence="2 3" key="2">
    <citation type="submission" date="2018-11" db="EMBL/GenBank/DDBJ databases">
        <authorList>
            <consortium name="Pathogen Informatics"/>
        </authorList>
    </citation>
    <scope>NUCLEOTIDE SEQUENCE [LARGE SCALE GENOMIC DNA]</scope>
</reference>
<dbReference type="OrthoDB" id="3200163at2759"/>
<name>A0A183F134_9BILA</name>
<dbReference type="EMBL" id="UYRT01115710">
    <property type="protein sequence ID" value="VDN49682.1"/>
    <property type="molecule type" value="Genomic_DNA"/>
</dbReference>
<reference evidence="4" key="1">
    <citation type="submission" date="2016-06" db="UniProtKB">
        <authorList>
            <consortium name="WormBaseParasite"/>
        </authorList>
    </citation>
    <scope>IDENTIFICATION</scope>
</reference>
<evidence type="ECO:0000313" key="4">
    <source>
        <dbReference type="WBParaSite" id="GPUH_0002695501-mRNA-1"/>
    </source>
</evidence>
<accession>A0A183F134</accession>
<organism evidence="4">
    <name type="scientific">Gongylonema pulchrum</name>
    <dbReference type="NCBI Taxonomy" id="637853"/>
    <lineage>
        <taxon>Eukaryota</taxon>
        <taxon>Metazoa</taxon>
        <taxon>Ecdysozoa</taxon>
        <taxon>Nematoda</taxon>
        <taxon>Chromadorea</taxon>
        <taxon>Rhabditida</taxon>
        <taxon>Spirurina</taxon>
        <taxon>Spiruromorpha</taxon>
        <taxon>Spiruroidea</taxon>
        <taxon>Gongylonematidae</taxon>
        <taxon>Gongylonema</taxon>
    </lineage>
</organism>
<dbReference type="AlphaFoldDB" id="A0A183F134"/>
<keyword evidence="1" id="KW-1133">Transmembrane helix</keyword>
<proteinExistence type="predicted"/>
<gene>
    <name evidence="2" type="ORF">GPUH_LOCUS26925</name>
</gene>
<keyword evidence="1" id="KW-0472">Membrane</keyword>
<dbReference type="WBParaSite" id="GPUH_0002695501-mRNA-1">
    <property type="protein sequence ID" value="GPUH_0002695501-mRNA-1"/>
    <property type="gene ID" value="GPUH_0002695501"/>
</dbReference>